<reference evidence="1" key="1">
    <citation type="submission" date="2019-11" db="EMBL/GenBank/DDBJ databases">
        <authorList>
            <person name="Feng L."/>
        </authorList>
    </citation>
    <scope>NUCLEOTIDE SEQUENCE</scope>
    <source>
        <strain evidence="1">PclaraLFYP37</strain>
    </source>
</reference>
<gene>
    <name evidence="1" type="ORF">PCLFYP37_00146</name>
</gene>
<sequence>MRKLMLSLLLMMAAMGAKAQFEKGTTYVAASTTSLGLSYSSSEKLNFGLDFTGGYFVQSAWMLYGKLGYDHTRYTDHFQMGVGGRYYFTQNGIYMGLGLQYEHATKSVNNLQLCPEVGYAFFVNRFITIEPAVYYHMSLNDFSDGSKVGLKLGLGFYF</sequence>
<evidence type="ECO:0000313" key="1">
    <source>
        <dbReference type="EMBL" id="VYU53720.1"/>
    </source>
</evidence>
<protein>
    <recommendedName>
        <fullName evidence="2">Outer membrane protein beta-barrel domain-containing protein</fullName>
    </recommendedName>
</protein>
<dbReference type="EMBL" id="CACRUT010000023">
    <property type="protein sequence ID" value="VYU53720.1"/>
    <property type="molecule type" value="Genomic_DNA"/>
</dbReference>
<accession>A0A6N3FNZ6</accession>
<proteinExistence type="predicted"/>
<organism evidence="1">
    <name type="scientific">Paraprevotella clara</name>
    <dbReference type="NCBI Taxonomy" id="454154"/>
    <lineage>
        <taxon>Bacteria</taxon>
        <taxon>Pseudomonadati</taxon>
        <taxon>Bacteroidota</taxon>
        <taxon>Bacteroidia</taxon>
        <taxon>Bacteroidales</taxon>
        <taxon>Prevotellaceae</taxon>
        <taxon>Paraprevotella</taxon>
    </lineage>
</organism>
<dbReference type="AlphaFoldDB" id="A0A6N3FNZ6"/>
<dbReference type="RefSeq" id="WP_021980419.1">
    <property type="nucleotide sequence ID" value="NZ_AP025941.1"/>
</dbReference>
<evidence type="ECO:0008006" key="2">
    <source>
        <dbReference type="Google" id="ProtNLM"/>
    </source>
</evidence>
<name>A0A6N3FNZ6_9BACT</name>